<feature type="compositionally biased region" description="Basic and acidic residues" evidence="1">
    <location>
        <begin position="259"/>
        <end position="281"/>
    </location>
</feature>
<feature type="compositionally biased region" description="Basic and acidic residues" evidence="1">
    <location>
        <begin position="538"/>
        <end position="550"/>
    </location>
</feature>
<evidence type="ECO:0000313" key="3">
    <source>
        <dbReference type="Proteomes" id="UP000265515"/>
    </source>
</evidence>
<sequence>MEVIRAAFIGAVWALRTACIFHGQQPTFSALRNMTLANLRTSIAADVKQKSSSGWPSLQAAWAPYSALVTIGDSPGLWQWKWDLAAMQAADNRAWADASPRLKPRKRWHIGKSRLRNDPGLPEDEHTEIEAWAHFEQEFDQVIFAEIFMDDSMGDVMEIGDATLLPWRSTIDRAVQPTQPEGDGPSLKLDHHGRQREENRTCSDQRRQDKNDRPVDKRVEGESGGTQIHNAQRVGDNRGQTGGEQVGMGKGDTLVPKGLDCRSDRHRHDGNRDRTREEQRAMGRGQSVVAKRMDGQQGRHQQDDTIGRGGQHIGLGRRQQPSVPAGAQRLTDRRQNDNRDRSGDEHLDNHQGEMLVDKRVDRQQERYRCDEKNGRGGQTTGPNLRQQLAVSGDLLDNRMEEAGEVEGNPTDHKMDEGREAGVQVLKRHQGGEEGSSGARWEKGQGSQEKGAHPTQGGWIRESSESAQEKQDTPREEHRPDEMTGELGENGGRQCKNPKEPPKDSHGLHAMICEGLSGLQLGRRHTTQPLSLAKSLQQEQERIRSEAREELESLWDVTMAEPQHKLVGEKRTRNRKKARRAAEDATAQESSASETERAERSKASSDKPSSPILPPPEALRLEPGTGWANPLLLSSSASLSLSPAVGPLASLQATDSLKTGDSVQVDNTELMVDQKLEKEQENPGPIQREEEKRVFDDIHVQRMRLLDGKFDELWAQDRLRIVPLVLRLEETKLQILLKPLQGQGGMPLIPFVKFTGHPSLQKAVAVAQKWLADTSAVLPMKGVSAIRLLLKADAGDSIGAYCFMLRAETLERTAQLGASARLMEISS</sequence>
<name>A0A388ME40_CHABU</name>
<feature type="compositionally biased region" description="Basic and acidic residues" evidence="1">
    <location>
        <begin position="188"/>
        <end position="221"/>
    </location>
</feature>
<feature type="compositionally biased region" description="Basic and acidic residues" evidence="1">
    <location>
        <begin position="496"/>
        <end position="506"/>
    </location>
</feature>
<feature type="compositionally biased region" description="Polar residues" evidence="1">
    <location>
        <begin position="380"/>
        <end position="389"/>
    </location>
</feature>
<feature type="region of interest" description="Disordered" evidence="1">
    <location>
        <begin position="175"/>
        <end position="510"/>
    </location>
</feature>
<feature type="compositionally biased region" description="Basic and acidic residues" evidence="1">
    <location>
        <begin position="461"/>
        <end position="481"/>
    </location>
</feature>
<evidence type="ECO:0000313" key="2">
    <source>
        <dbReference type="EMBL" id="GBG92826.1"/>
    </source>
</evidence>
<feature type="compositionally biased region" description="Low complexity" evidence="1">
    <location>
        <begin position="583"/>
        <end position="592"/>
    </location>
</feature>
<reference evidence="2 3" key="1">
    <citation type="journal article" date="2018" name="Cell">
        <title>The Chara Genome: Secondary Complexity and Implications for Plant Terrestrialization.</title>
        <authorList>
            <person name="Nishiyama T."/>
            <person name="Sakayama H."/>
            <person name="Vries J.D."/>
            <person name="Buschmann H."/>
            <person name="Saint-Marcoux D."/>
            <person name="Ullrich K.K."/>
            <person name="Haas F.B."/>
            <person name="Vanderstraeten L."/>
            <person name="Becker D."/>
            <person name="Lang D."/>
            <person name="Vosolsobe S."/>
            <person name="Rombauts S."/>
            <person name="Wilhelmsson P.K.I."/>
            <person name="Janitza P."/>
            <person name="Kern R."/>
            <person name="Heyl A."/>
            <person name="Rumpler F."/>
            <person name="Villalobos L.I.A.C."/>
            <person name="Clay J.M."/>
            <person name="Skokan R."/>
            <person name="Toyoda A."/>
            <person name="Suzuki Y."/>
            <person name="Kagoshima H."/>
            <person name="Schijlen E."/>
            <person name="Tajeshwar N."/>
            <person name="Catarino B."/>
            <person name="Hetherington A.J."/>
            <person name="Saltykova A."/>
            <person name="Bonnot C."/>
            <person name="Breuninger H."/>
            <person name="Symeonidi A."/>
            <person name="Radhakrishnan G.V."/>
            <person name="Van Nieuwerburgh F."/>
            <person name="Deforce D."/>
            <person name="Chang C."/>
            <person name="Karol K.G."/>
            <person name="Hedrich R."/>
            <person name="Ulvskov P."/>
            <person name="Glockner G."/>
            <person name="Delwiche C.F."/>
            <person name="Petrasek J."/>
            <person name="Van de Peer Y."/>
            <person name="Friml J."/>
            <person name="Beilby M."/>
            <person name="Dolan L."/>
            <person name="Kohara Y."/>
            <person name="Sugano S."/>
            <person name="Fujiyama A."/>
            <person name="Delaux P.-M."/>
            <person name="Quint M."/>
            <person name="TheiBen G."/>
            <person name="Hagemann M."/>
            <person name="Harholt J."/>
            <person name="Dunand C."/>
            <person name="Zachgo S."/>
            <person name="Langdale J."/>
            <person name="Maumus F."/>
            <person name="Straeten D.V.D."/>
            <person name="Gould S.B."/>
            <person name="Rensing S.A."/>
        </authorList>
    </citation>
    <scope>NUCLEOTIDE SEQUENCE [LARGE SCALE GENOMIC DNA]</scope>
    <source>
        <strain evidence="2 3">S276</strain>
    </source>
</reference>
<feature type="compositionally biased region" description="Basic and acidic residues" evidence="1">
    <location>
        <begin position="561"/>
        <end position="570"/>
    </location>
</feature>
<dbReference type="EMBL" id="BFEA01001144">
    <property type="protein sequence ID" value="GBG92826.1"/>
    <property type="molecule type" value="Genomic_DNA"/>
</dbReference>
<feature type="compositionally biased region" description="Gly residues" evidence="1">
    <location>
        <begin position="240"/>
        <end position="250"/>
    </location>
</feature>
<dbReference type="AlphaFoldDB" id="A0A388ME40"/>
<organism evidence="2 3">
    <name type="scientific">Chara braunii</name>
    <name type="common">Braun's stonewort</name>
    <dbReference type="NCBI Taxonomy" id="69332"/>
    <lineage>
        <taxon>Eukaryota</taxon>
        <taxon>Viridiplantae</taxon>
        <taxon>Streptophyta</taxon>
        <taxon>Charophyceae</taxon>
        <taxon>Charales</taxon>
        <taxon>Characeae</taxon>
        <taxon>Chara</taxon>
    </lineage>
</organism>
<protein>
    <submittedName>
        <fullName evidence="2">Uncharacterized protein</fullName>
    </submittedName>
</protein>
<evidence type="ECO:0000256" key="1">
    <source>
        <dbReference type="SAM" id="MobiDB-lite"/>
    </source>
</evidence>
<feature type="compositionally biased region" description="Basic and acidic residues" evidence="1">
    <location>
        <begin position="409"/>
        <end position="419"/>
    </location>
</feature>
<dbReference type="Proteomes" id="UP000265515">
    <property type="component" value="Unassembled WGS sequence"/>
</dbReference>
<accession>A0A388ME40</accession>
<feature type="compositionally biased region" description="Basic and acidic residues" evidence="1">
    <location>
        <begin position="593"/>
        <end position="604"/>
    </location>
</feature>
<feature type="region of interest" description="Disordered" evidence="1">
    <location>
        <begin position="523"/>
        <end position="621"/>
    </location>
</feature>
<proteinExistence type="predicted"/>
<comment type="caution">
    <text evidence="2">The sequence shown here is derived from an EMBL/GenBank/DDBJ whole genome shotgun (WGS) entry which is preliminary data.</text>
</comment>
<feature type="compositionally biased region" description="Basic and acidic residues" evidence="1">
    <location>
        <begin position="330"/>
        <end position="374"/>
    </location>
</feature>
<feature type="compositionally biased region" description="Polar residues" evidence="1">
    <location>
        <begin position="526"/>
        <end position="537"/>
    </location>
</feature>
<gene>
    <name evidence="2" type="ORF">CBR_g57346</name>
</gene>
<keyword evidence="3" id="KW-1185">Reference proteome</keyword>
<dbReference type="Gramene" id="GBG92826">
    <property type="protein sequence ID" value="GBG92826"/>
    <property type="gene ID" value="CBR_g57346"/>
</dbReference>